<dbReference type="RefSeq" id="XP_016970353.1">
    <property type="nucleotide sequence ID" value="XM_017114864.1"/>
</dbReference>
<dbReference type="PROSITE" id="PS01208">
    <property type="entry name" value="VWFC_1"/>
    <property type="match status" value="1"/>
</dbReference>
<feature type="region of interest" description="Disordered" evidence="1">
    <location>
        <begin position="204"/>
        <end position="356"/>
    </location>
</feature>
<feature type="domain" description="VWFC" evidence="3">
    <location>
        <begin position="130"/>
        <end position="189"/>
    </location>
</feature>
<dbReference type="Pfam" id="PF00093">
    <property type="entry name" value="VWC"/>
    <property type="match status" value="1"/>
</dbReference>
<feature type="transmembrane region" description="Helical" evidence="2">
    <location>
        <begin position="442"/>
        <end position="462"/>
    </location>
</feature>
<sequence length="497" mass="54335">MIIASPEISANEPRSICEADMCLALPIINPDESLIELCPPDSVNRQGNCTCLPCQTDWDWPICDKFIVEVERGNEVPGTCCPRYECRDEQPVCSGSKLRFYKENKCTLCDPCEPLAVQCKEICQLEEPLSNCLTDDEEYKQEGETWTENNGCTRCACLDGKTSCQTYQCNQVACSNPISVEGECCLICPDELDESGLYIGHSPMGGTTKGPTIIGGDDSAEEDTTTEISTLIPNITESSYSGNSLNITSESSTPIPDTSESTTAYNFTNPTESTTSTSETSESFSTPSTNSDSSSEPLGDIVSSESPDLRNVTDDVEISSSDSSIDTTRNPTTYNDPESITDSTTSTEPANSMGDHITKSDMKAETTKEENEDMPTEISFNKFSITDMTDNPITLMPAAVAVAPESTSQVKDTNDTEDPLAQSTPKTYADVPQEQIKTDYTWAYVMATVIIMVAIFIIICIYKNYFVSKNYKYNADSTATVSQQPREIVALLNPVRK</sequence>
<name>A0A6P4E524_DRORH</name>
<evidence type="ECO:0000259" key="3">
    <source>
        <dbReference type="PROSITE" id="PS50184"/>
    </source>
</evidence>
<evidence type="ECO:0000256" key="1">
    <source>
        <dbReference type="SAM" id="MobiDB-lite"/>
    </source>
</evidence>
<keyword evidence="2" id="KW-0812">Transmembrane</keyword>
<dbReference type="OrthoDB" id="5976811at2759"/>
<evidence type="ECO:0000256" key="2">
    <source>
        <dbReference type="SAM" id="Phobius"/>
    </source>
</evidence>
<organism evidence="4">
    <name type="scientific">Drosophila rhopaloa</name>
    <name type="common">Fruit fly</name>
    <dbReference type="NCBI Taxonomy" id="1041015"/>
    <lineage>
        <taxon>Eukaryota</taxon>
        <taxon>Metazoa</taxon>
        <taxon>Ecdysozoa</taxon>
        <taxon>Arthropoda</taxon>
        <taxon>Hexapoda</taxon>
        <taxon>Insecta</taxon>
        <taxon>Pterygota</taxon>
        <taxon>Neoptera</taxon>
        <taxon>Endopterygota</taxon>
        <taxon>Diptera</taxon>
        <taxon>Brachycera</taxon>
        <taxon>Muscomorpha</taxon>
        <taxon>Ephydroidea</taxon>
        <taxon>Drosophilidae</taxon>
        <taxon>Drosophila</taxon>
        <taxon>Sophophora</taxon>
    </lineage>
</organism>
<dbReference type="Gene3D" id="6.20.200.20">
    <property type="match status" value="1"/>
</dbReference>
<feature type="compositionally biased region" description="Low complexity" evidence="1">
    <location>
        <begin position="318"/>
        <end position="328"/>
    </location>
</feature>
<feature type="compositionally biased region" description="Polar residues" evidence="1">
    <location>
        <begin position="329"/>
        <end position="350"/>
    </location>
</feature>
<dbReference type="SUPFAM" id="SSF57603">
    <property type="entry name" value="FnI-like domain"/>
    <property type="match status" value="1"/>
</dbReference>
<gene>
    <name evidence="4" type="primary">LOC108038136</name>
</gene>
<proteinExistence type="predicted"/>
<feature type="compositionally biased region" description="Low complexity" evidence="1">
    <location>
        <begin position="205"/>
        <end position="216"/>
    </location>
</feature>
<evidence type="ECO:0000313" key="4">
    <source>
        <dbReference type="RefSeq" id="XP_016970353.1"/>
    </source>
</evidence>
<feature type="compositionally biased region" description="Polar residues" evidence="1">
    <location>
        <begin position="226"/>
        <end position="265"/>
    </location>
</feature>
<dbReference type="SMART" id="SM00214">
    <property type="entry name" value="VWC"/>
    <property type="match status" value="1"/>
</dbReference>
<feature type="region of interest" description="Disordered" evidence="1">
    <location>
        <begin position="405"/>
        <end position="426"/>
    </location>
</feature>
<feature type="compositionally biased region" description="Low complexity" evidence="1">
    <location>
        <begin position="266"/>
        <end position="297"/>
    </location>
</feature>
<reference evidence="4" key="1">
    <citation type="submission" date="2025-08" db="UniProtKB">
        <authorList>
            <consortium name="RefSeq"/>
        </authorList>
    </citation>
    <scope>IDENTIFICATION</scope>
</reference>
<dbReference type="PROSITE" id="PS50184">
    <property type="entry name" value="VWFC_2"/>
    <property type="match status" value="1"/>
</dbReference>
<dbReference type="InterPro" id="IPR001007">
    <property type="entry name" value="VWF_dom"/>
</dbReference>
<protein>
    <submittedName>
        <fullName evidence="4">Cell wall integrity and stress response component 4</fullName>
    </submittedName>
</protein>
<accession>A0A6P4E524</accession>
<dbReference type="AlphaFoldDB" id="A0A6P4E524"/>
<keyword evidence="2" id="KW-1133">Transmembrane helix</keyword>
<keyword evidence="2" id="KW-0472">Membrane</keyword>